<evidence type="ECO:0000313" key="2">
    <source>
        <dbReference type="EMBL" id="KGJ89183.1"/>
    </source>
</evidence>
<dbReference type="Proteomes" id="UP000029868">
    <property type="component" value="Unassembled WGS sequence"/>
</dbReference>
<dbReference type="AlphaFoldDB" id="A0A099KHW8"/>
<organism evidence="2 3">
    <name type="scientific">Colwellia psychrerythraea</name>
    <name type="common">Vibrio psychroerythus</name>
    <dbReference type="NCBI Taxonomy" id="28229"/>
    <lineage>
        <taxon>Bacteria</taxon>
        <taxon>Pseudomonadati</taxon>
        <taxon>Pseudomonadota</taxon>
        <taxon>Gammaproteobacteria</taxon>
        <taxon>Alteromonadales</taxon>
        <taxon>Colwelliaceae</taxon>
        <taxon>Colwellia</taxon>
    </lineage>
</organism>
<evidence type="ECO:0000256" key="1">
    <source>
        <dbReference type="SAM" id="SignalP"/>
    </source>
</evidence>
<dbReference type="PROSITE" id="PS51257">
    <property type="entry name" value="PROKAR_LIPOPROTEIN"/>
    <property type="match status" value="1"/>
</dbReference>
<dbReference type="InterPro" id="IPR021747">
    <property type="entry name" value="DUF3313"/>
</dbReference>
<protein>
    <recommendedName>
        <fullName evidence="4">Lipoprotein</fullName>
    </recommendedName>
</protein>
<dbReference type="PATRIC" id="fig|28229.3.peg.4157"/>
<comment type="caution">
    <text evidence="2">The sequence shown here is derived from an EMBL/GenBank/DDBJ whole genome shotgun (WGS) entry which is preliminary data.</text>
</comment>
<name>A0A099KHW8_COLPS</name>
<dbReference type="Pfam" id="PF11769">
    <property type="entry name" value="DUF3313"/>
    <property type="match status" value="1"/>
</dbReference>
<feature type="chain" id="PRO_5001948999" description="Lipoprotein" evidence="1">
    <location>
        <begin position="28"/>
        <end position="230"/>
    </location>
</feature>
<feature type="signal peptide" evidence="1">
    <location>
        <begin position="1"/>
        <end position="27"/>
    </location>
</feature>
<proteinExistence type="predicted"/>
<sequence>MKTFSSLISKAALVTVLAFITSCGTTGFNNEDNNGFLADYSNLRANNNGSDTLSWQWHDQNVSLKDYRALHIEPLVFYPEPQSSSQVSKNILLKLRKSTDEFLRETASKQGVPLVSASGPQVLILRSAITSAKVKLKGLSLIELIPVHLAFSGAELVLGKRDRDFELVFEYELIDSVTNKVVFRGIQYAPNIMLENNKEQINSENTKLLLEKIVTYLERNFKNLAKQLNK</sequence>
<evidence type="ECO:0000313" key="3">
    <source>
        <dbReference type="Proteomes" id="UP000029868"/>
    </source>
</evidence>
<dbReference type="EMBL" id="JQEC01000057">
    <property type="protein sequence ID" value="KGJ89183.1"/>
    <property type="molecule type" value="Genomic_DNA"/>
</dbReference>
<gene>
    <name evidence="2" type="ORF">GAB14E_4179</name>
</gene>
<reference evidence="2 3" key="1">
    <citation type="submission" date="2014-08" db="EMBL/GenBank/DDBJ databases">
        <title>Genomic and Phenotypic Diversity of Colwellia psychrerythraea strains from Disparate Marine Basins.</title>
        <authorList>
            <person name="Techtmann S.M."/>
            <person name="Stelling S.C."/>
            <person name="Utturkar S.M."/>
            <person name="Alshibli N."/>
            <person name="Harris A."/>
            <person name="Brown S.D."/>
            <person name="Hazen T.C."/>
        </authorList>
    </citation>
    <scope>NUCLEOTIDE SEQUENCE [LARGE SCALE GENOMIC DNA]</scope>
    <source>
        <strain evidence="2 3">GAB14E</strain>
    </source>
</reference>
<accession>A0A099KHW8</accession>
<keyword evidence="1" id="KW-0732">Signal</keyword>
<dbReference type="RefSeq" id="WP_197061241.1">
    <property type="nucleotide sequence ID" value="NZ_JQEC01000057.1"/>
</dbReference>
<evidence type="ECO:0008006" key="4">
    <source>
        <dbReference type="Google" id="ProtNLM"/>
    </source>
</evidence>